<dbReference type="Pfam" id="PF00860">
    <property type="entry name" value="Xan_ur_permease"/>
    <property type="match status" value="1"/>
</dbReference>
<organism evidence="8 9">
    <name type="scientific">Bacillus coahuilensis p1.1.43</name>
    <dbReference type="NCBI Taxonomy" id="1150625"/>
    <lineage>
        <taxon>Bacteria</taxon>
        <taxon>Bacillati</taxon>
        <taxon>Bacillota</taxon>
        <taxon>Bacilli</taxon>
        <taxon>Bacillales</taxon>
        <taxon>Bacillaceae</taxon>
        <taxon>Bacillus</taxon>
    </lineage>
</organism>
<keyword evidence="6 7" id="KW-0472">Membrane</keyword>
<feature type="transmembrane region" description="Helical" evidence="7">
    <location>
        <begin position="369"/>
        <end position="398"/>
    </location>
</feature>
<evidence type="ECO:0000313" key="9">
    <source>
        <dbReference type="Proteomes" id="UP000074108"/>
    </source>
</evidence>
<feature type="transmembrane region" description="Helical" evidence="7">
    <location>
        <begin position="277"/>
        <end position="295"/>
    </location>
</feature>
<evidence type="ECO:0000256" key="6">
    <source>
        <dbReference type="ARBA" id="ARBA00023136"/>
    </source>
</evidence>
<feature type="transmembrane region" description="Helical" evidence="7">
    <location>
        <begin position="103"/>
        <end position="125"/>
    </location>
</feature>
<feature type="transmembrane region" description="Helical" evidence="7">
    <location>
        <begin position="410"/>
        <end position="427"/>
    </location>
</feature>
<feature type="transmembrane region" description="Helical" evidence="7">
    <location>
        <begin position="137"/>
        <end position="157"/>
    </location>
</feature>
<keyword evidence="5 7" id="KW-1133">Transmembrane helix</keyword>
<dbReference type="Proteomes" id="UP000074108">
    <property type="component" value="Unassembled WGS sequence"/>
</dbReference>
<comment type="subcellular location">
    <subcellularLocation>
        <location evidence="1">Membrane</location>
        <topology evidence="1">Multi-pass membrane protein</topology>
    </subcellularLocation>
</comment>
<dbReference type="GO" id="GO:0005886">
    <property type="term" value="C:plasma membrane"/>
    <property type="evidence" value="ECO:0007669"/>
    <property type="project" value="TreeGrafter"/>
</dbReference>
<feature type="transmembrane region" description="Helical" evidence="7">
    <location>
        <begin position="315"/>
        <end position="333"/>
    </location>
</feature>
<feature type="transmembrane region" description="Helical" evidence="7">
    <location>
        <begin position="47"/>
        <end position="68"/>
    </location>
</feature>
<comment type="similarity">
    <text evidence="2">Belongs to the nucleobase:cation symporter-2 (NCS2) (TC 2.A.40) family. Azg-like subfamily.</text>
</comment>
<gene>
    <name evidence="8" type="ORF">Q75_07925</name>
</gene>
<evidence type="ECO:0000256" key="4">
    <source>
        <dbReference type="ARBA" id="ARBA00022692"/>
    </source>
</evidence>
<evidence type="ECO:0000256" key="7">
    <source>
        <dbReference type="SAM" id="Phobius"/>
    </source>
</evidence>
<evidence type="ECO:0000256" key="3">
    <source>
        <dbReference type="ARBA" id="ARBA00022448"/>
    </source>
</evidence>
<proteinExistence type="inferred from homology"/>
<feature type="transmembrane region" description="Helical" evidence="7">
    <location>
        <begin position="21"/>
        <end position="41"/>
    </location>
</feature>
<feature type="transmembrane region" description="Helical" evidence="7">
    <location>
        <begin position="169"/>
        <end position="189"/>
    </location>
</feature>
<keyword evidence="4 7" id="KW-0812">Transmembrane</keyword>
<evidence type="ECO:0000256" key="5">
    <source>
        <dbReference type="ARBA" id="ARBA00022989"/>
    </source>
</evidence>
<evidence type="ECO:0000313" key="8">
    <source>
        <dbReference type="EMBL" id="KUP06453.1"/>
    </source>
</evidence>
<dbReference type="OrthoDB" id="9808458at2"/>
<name>A0A147K8D2_9BACI</name>
<dbReference type="InterPro" id="IPR006043">
    <property type="entry name" value="NCS2"/>
</dbReference>
<dbReference type="GO" id="GO:0005345">
    <property type="term" value="F:purine nucleobase transmembrane transporter activity"/>
    <property type="evidence" value="ECO:0007669"/>
    <property type="project" value="TreeGrafter"/>
</dbReference>
<dbReference type="STRING" id="1150625.Q75_07925"/>
<reference evidence="8 9" key="1">
    <citation type="journal article" date="2016" name="Front. Microbiol.">
        <title>Microevolution Analysis of Bacillus coahuilensis Unveils Differences in Phosphorus Acquisition Strategies and Their Regulation.</title>
        <authorList>
            <person name="Gomez-Lunar Z."/>
            <person name="Hernandez-Gonzalez I."/>
            <person name="Rodriguez-Torres M.D."/>
            <person name="Souza V."/>
            <person name="Olmedo-Alvarez G."/>
        </authorList>
    </citation>
    <scope>NUCLEOTIDE SEQUENCE [LARGE SCALE GENOMIC DNA]</scope>
    <source>
        <strain evidence="9">p1.1.43</strain>
    </source>
</reference>
<feature type="transmembrane region" description="Helical" evidence="7">
    <location>
        <begin position="340"/>
        <end position="357"/>
    </location>
</feature>
<dbReference type="PANTHER" id="PTHR43337">
    <property type="entry name" value="XANTHINE/URACIL PERMEASE C887.17-RELATED"/>
    <property type="match status" value="1"/>
</dbReference>
<evidence type="ECO:0000256" key="1">
    <source>
        <dbReference type="ARBA" id="ARBA00004141"/>
    </source>
</evidence>
<dbReference type="EMBL" id="LDYG01000028">
    <property type="protein sequence ID" value="KUP06453.1"/>
    <property type="molecule type" value="Genomic_DNA"/>
</dbReference>
<evidence type="ECO:0000256" key="2">
    <source>
        <dbReference type="ARBA" id="ARBA00005697"/>
    </source>
</evidence>
<comment type="caution">
    <text evidence="8">The sequence shown here is derived from an EMBL/GenBank/DDBJ whole genome shotgun (WGS) entry which is preliminary data.</text>
</comment>
<dbReference type="PANTHER" id="PTHR43337:SF2">
    <property type="entry name" value="XANTHINE_URACIL PERMEASE"/>
    <property type="match status" value="1"/>
</dbReference>
<sequence length="428" mass="45772">MKTNGGIFKLKEHETSVKTELFAGVIGFATLAYIIIVNSLILTEAGIPYEGAVIATILTSAIGSYMMAFWANAPILLVPGMGINAMFTYTLVGTMGFSWQEALVVVVISGVLFSIVAFTKLATVINSSIPKTLKEAITVGLGLFLLLIGLEKGGIVVKGDSSIVAIGDFSELTVLLTIITFIVAILLFLRNVPGNFLWSILFGTSLALIFGIRPDETESSIHISDYIKVFGQLSFESFLSIPMLAGVFSLSMVLIFENIGLVNGHVDMLGQQHKYKKALQANAVSAFLSGIFGTSPTVSSVESSAAISSGGKTGLTAFVTGSLFILSILFISYIKWIPDLAIAPVLMIIGLLMIQNIRHMELSDLSEAIPAILIICMIPFTYSIVDGIAIGFILYPLLKITLGKGKDVSVPLYIIATLFLVNLVVSVH</sequence>
<dbReference type="AlphaFoldDB" id="A0A147K8D2"/>
<dbReference type="PATRIC" id="fig|1150625.3.peg.1675"/>
<keyword evidence="9" id="KW-1185">Reference proteome</keyword>
<dbReference type="InterPro" id="IPR045018">
    <property type="entry name" value="Azg-like"/>
</dbReference>
<dbReference type="RefSeq" id="WP_059351009.1">
    <property type="nucleotide sequence ID" value="NZ_LDYG01000028.1"/>
</dbReference>
<feature type="transmembrane region" description="Helical" evidence="7">
    <location>
        <begin position="75"/>
        <end position="97"/>
    </location>
</feature>
<feature type="transmembrane region" description="Helical" evidence="7">
    <location>
        <begin position="233"/>
        <end position="256"/>
    </location>
</feature>
<keyword evidence="3" id="KW-0813">Transport</keyword>
<feature type="transmembrane region" description="Helical" evidence="7">
    <location>
        <begin position="196"/>
        <end position="213"/>
    </location>
</feature>
<protein>
    <submittedName>
        <fullName evidence="8">Permease</fullName>
    </submittedName>
</protein>
<accession>A0A147K8D2</accession>